<reference evidence="2" key="1">
    <citation type="journal article" date="2019" name="Int. J. Syst. Evol. Microbiol.">
        <title>The Global Catalogue of Microorganisms (GCM) 10K type strain sequencing project: providing services to taxonomists for standard genome sequencing and annotation.</title>
        <authorList>
            <consortium name="The Broad Institute Genomics Platform"/>
            <consortium name="The Broad Institute Genome Sequencing Center for Infectious Disease"/>
            <person name="Wu L."/>
            <person name="Ma J."/>
        </authorList>
    </citation>
    <scope>NUCLEOTIDE SEQUENCE [LARGE SCALE GENOMIC DNA]</scope>
    <source>
        <strain evidence="2">NBRC 101365</strain>
    </source>
</reference>
<keyword evidence="2" id="KW-1185">Reference proteome</keyword>
<dbReference type="RefSeq" id="WP_284312112.1">
    <property type="nucleotide sequence ID" value="NZ_BSPC01000021.1"/>
</dbReference>
<name>A0ABQ6CHP1_9HYPH</name>
<gene>
    <name evidence="1" type="ORF">GCM10007874_22550</name>
</gene>
<sequence>MLQKLEIEFARVAEALAVARAHRLSSRKTLLAAVLLDNFCDRAFEALRRSSPSRIFDAEDVLAFRERLRAEEPALGLIFDLCASAPGGPRLEIRAVAVPIEEYGRLSIEDYMVSLYNDNTVQRVVIAAGDGSMQLAHEVLGKAMAYLSKNVLAGNLME</sequence>
<dbReference type="Proteomes" id="UP001156882">
    <property type="component" value="Unassembled WGS sequence"/>
</dbReference>
<accession>A0ABQ6CHP1</accession>
<comment type="caution">
    <text evidence="1">The sequence shown here is derived from an EMBL/GenBank/DDBJ whole genome shotgun (WGS) entry which is preliminary data.</text>
</comment>
<protein>
    <submittedName>
        <fullName evidence="1">Uncharacterized protein</fullName>
    </submittedName>
</protein>
<evidence type="ECO:0000313" key="2">
    <source>
        <dbReference type="Proteomes" id="UP001156882"/>
    </source>
</evidence>
<evidence type="ECO:0000313" key="1">
    <source>
        <dbReference type="EMBL" id="GLS19238.1"/>
    </source>
</evidence>
<organism evidence="1 2">
    <name type="scientific">Labrys miyagiensis</name>
    <dbReference type="NCBI Taxonomy" id="346912"/>
    <lineage>
        <taxon>Bacteria</taxon>
        <taxon>Pseudomonadati</taxon>
        <taxon>Pseudomonadota</taxon>
        <taxon>Alphaproteobacteria</taxon>
        <taxon>Hyphomicrobiales</taxon>
        <taxon>Xanthobacteraceae</taxon>
        <taxon>Labrys</taxon>
    </lineage>
</organism>
<dbReference type="EMBL" id="BSPC01000021">
    <property type="protein sequence ID" value="GLS19238.1"/>
    <property type="molecule type" value="Genomic_DNA"/>
</dbReference>
<proteinExistence type="predicted"/>